<feature type="region of interest" description="Disordered" evidence="1">
    <location>
        <begin position="175"/>
        <end position="203"/>
    </location>
</feature>
<dbReference type="EMBL" id="JARJCW010000010">
    <property type="protein sequence ID" value="KAJ7220359.1"/>
    <property type="molecule type" value="Genomic_DNA"/>
</dbReference>
<evidence type="ECO:0000313" key="2">
    <source>
        <dbReference type="EMBL" id="KAJ7220359.1"/>
    </source>
</evidence>
<dbReference type="AlphaFoldDB" id="A0AAD6YIU2"/>
<evidence type="ECO:0000313" key="3">
    <source>
        <dbReference type="Proteomes" id="UP001219525"/>
    </source>
</evidence>
<dbReference type="Proteomes" id="UP001219525">
    <property type="component" value="Unassembled WGS sequence"/>
</dbReference>
<feature type="non-terminal residue" evidence="2">
    <location>
        <position position="1"/>
    </location>
</feature>
<accession>A0AAD6YIU2</accession>
<keyword evidence="3" id="KW-1185">Reference proteome</keyword>
<proteinExistence type="predicted"/>
<feature type="compositionally biased region" description="Pro residues" evidence="1">
    <location>
        <begin position="51"/>
        <end position="70"/>
    </location>
</feature>
<protein>
    <submittedName>
        <fullName evidence="2">Uncharacterized protein</fullName>
    </submittedName>
</protein>
<organism evidence="2 3">
    <name type="scientific">Mycena pura</name>
    <dbReference type="NCBI Taxonomy" id="153505"/>
    <lineage>
        <taxon>Eukaryota</taxon>
        <taxon>Fungi</taxon>
        <taxon>Dikarya</taxon>
        <taxon>Basidiomycota</taxon>
        <taxon>Agaricomycotina</taxon>
        <taxon>Agaricomycetes</taxon>
        <taxon>Agaricomycetidae</taxon>
        <taxon>Agaricales</taxon>
        <taxon>Marasmiineae</taxon>
        <taxon>Mycenaceae</taxon>
        <taxon>Mycena</taxon>
    </lineage>
</organism>
<comment type="caution">
    <text evidence="2">The sequence shown here is derived from an EMBL/GenBank/DDBJ whole genome shotgun (WGS) entry which is preliminary data.</text>
</comment>
<name>A0AAD6YIU2_9AGAR</name>
<reference evidence="2" key="1">
    <citation type="submission" date="2023-03" db="EMBL/GenBank/DDBJ databases">
        <title>Massive genome expansion in bonnet fungi (Mycena s.s.) driven by repeated elements and novel gene families across ecological guilds.</title>
        <authorList>
            <consortium name="Lawrence Berkeley National Laboratory"/>
            <person name="Harder C.B."/>
            <person name="Miyauchi S."/>
            <person name="Viragh M."/>
            <person name="Kuo A."/>
            <person name="Thoen E."/>
            <person name="Andreopoulos B."/>
            <person name="Lu D."/>
            <person name="Skrede I."/>
            <person name="Drula E."/>
            <person name="Henrissat B."/>
            <person name="Morin E."/>
            <person name="Kohler A."/>
            <person name="Barry K."/>
            <person name="LaButti K."/>
            <person name="Morin E."/>
            <person name="Salamov A."/>
            <person name="Lipzen A."/>
            <person name="Mereny Z."/>
            <person name="Hegedus B."/>
            <person name="Baldrian P."/>
            <person name="Stursova M."/>
            <person name="Weitz H."/>
            <person name="Taylor A."/>
            <person name="Grigoriev I.V."/>
            <person name="Nagy L.G."/>
            <person name="Martin F."/>
            <person name="Kauserud H."/>
        </authorList>
    </citation>
    <scope>NUCLEOTIDE SEQUENCE</scope>
    <source>
        <strain evidence="2">9144</strain>
    </source>
</reference>
<sequence length="236" mass="26073">RDRHRTVYGYGRTFTVLIRCQPHRSRTVPVARQPGTATVRVRYGRIRVRHPPLPASSPAVRNPPPRPPTCAPDVPRTARRRRRRVSAACACAARTVRRAPPLPSAHMRACCAARRAPAPPCFRRLRRACCAARRRPPVSFVRGRRARTATRGARVWRVRVWCAWALREAQGRAGHGFDGRGRGQGRGFGGHGQGPAISPEPQSVDAEACRPVPAVYAVPYLGCQMAVRYGYGSTVP</sequence>
<gene>
    <name evidence="2" type="ORF">GGX14DRAFT_586701</name>
</gene>
<feature type="region of interest" description="Disordered" evidence="1">
    <location>
        <begin position="47"/>
        <end position="77"/>
    </location>
</feature>
<feature type="compositionally biased region" description="Gly residues" evidence="1">
    <location>
        <begin position="182"/>
        <end position="193"/>
    </location>
</feature>
<evidence type="ECO:0000256" key="1">
    <source>
        <dbReference type="SAM" id="MobiDB-lite"/>
    </source>
</evidence>